<sequence length="491" mass="54042">MLVEIRPAARLRGKNAVDITAALAPVFGALGTENADDGPVTDLSRLRVVADWVQYRNNFRTPVELRPVVGGGPPELALDLRGLSGADPDAVSSGVGAALHAHRGGGASARHLILEEWAPSRSSQIWAFNSLYWQHLQLWEEATGQGYESALPGGQSDARHLEPVRETIGRLFAIWDSLAERRALPEELYVVELGVGNGNQASTWLDTFVEMDRAHGREYYRRLHYLMCDYSPHVLEMARATVRGHAEHVSSFVLDAMRPLTSLAFLKFKVFFVYISNVYDNLPTDEIATIGQREHLVEARAYLPEPEADAIAAGLGIEQQALAALVQKLLRLGPTLLAEAMPQHFPDVPAAVQFWRACWQALKLQERYVPLHGLDTYEIAPGINGELLRPLLSTGGDVRMHVSNGAATSFAETLPLLHPYGTLQCHDIVVTDPHQFRNSFRGPGKYDGSVVNWVNGPLLAHIGARKGFDVSFAPFRRSGSNITTMTADVRD</sequence>
<dbReference type="Proteomes" id="UP001299970">
    <property type="component" value="Unassembled WGS sequence"/>
</dbReference>
<keyword evidence="2" id="KW-0808">Transferase</keyword>
<dbReference type="GO" id="GO:0008168">
    <property type="term" value="F:methyltransferase activity"/>
    <property type="evidence" value="ECO:0007669"/>
    <property type="project" value="UniProtKB-KW"/>
</dbReference>
<dbReference type="Gene3D" id="3.40.50.12710">
    <property type="match status" value="1"/>
</dbReference>
<keyword evidence="1 3" id="KW-0489">Methyltransferase</keyword>
<dbReference type="Pfam" id="PF02636">
    <property type="entry name" value="Methyltransf_28"/>
    <property type="match status" value="1"/>
</dbReference>
<evidence type="ECO:0000256" key="2">
    <source>
        <dbReference type="ARBA" id="ARBA00022679"/>
    </source>
</evidence>
<accession>A0ABS9TB49</accession>
<gene>
    <name evidence="3" type="ORF">MMF94_07470</name>
</gene>
<comment type="caution">
    <text evidence="3">The sequence shown here is derived from an EMBL/GenBank/DDBJ whole genome shotgun (WGS) entry which is preliminary data.</text>
</comment>
<reference evidence="3 4" key="1">
    <citation type="submission" date="2022-03" db="EMBL/GenBank/DDBJ databases">
        <title>Pseudonocardia alaer sp. nov., a novel actinomycete isolated from reed forest soil.</title>
        <authorList>
            <person name="Wang L."/>
        </authorList>
    </citation>
    <scope>NUCLEOTIDE SEQUENCE [LARGE SCALE GENOMIC DNA]</scope>
    <source>
        <strain evidence="3 4">Y-16303</strain>
    </source>
</reference>
<evidence type="ECO:0000313" key="4">
    <source>
        <dbReference type="Proteomes" id="UP001299970"/>
    </source>
</evidence>
<dbReference type="InterPro" id="IPR003788">
    <property type="entry name" value="NDUFAF7"/>
</dbReference>
<organism evidence="3 4">
    <name type="scientific">Pseudonocardia alaniniphila</name>
    <dbReference type="NCBI Taxonomy" id="75291"/>
    <lineage>
        <taxon>Bacteria</taxon>
        <taxon>Bacillati</taxon>
        <taxon>Actinomycetota</taxon>
        <taxon>Actinomycetes</taxon>
        <taxon>Pseudonocardiales</taxon>
        <taxon>Pseudonocardiaceae</taxon>
        <taxon>Pseudonocardia</taxon>
    </lineage>
</organism>
<keyword evidence="4" id="KW-1185">Reference proteome</keyword>
<dbReference type="InterPro" id="IPR038375">
    <property type="entry name" value="NDUFAF7_sf"/>
</dbReference>
<dbReference type="EMBL" id="JAKXMK010000006">
    <property type="protein sequence ID" value="MCH6165516.1"/>
    <property type="molecule type" value="Genomic_DNA"/>
</dbReference>
<dbReference type="SUPFAM" id="SSF53335">
    <property type="entry name" value="S-adenosyl-L-methionine-dependent methyltransferases"/>
    <property type="match status" value="1"/>
</dbReference>
<dbReference type="InterPro" id="IPR029063">
    <property type="entry name" value="SAM-dependent_MTases_sf"/>
</dbReference>
<evidence type="ECO:0000313" key="3">
    <source>
        <dbReference type="EMBL" id="MCH6165516.1"/>
    </source>
</evidence>
<proteinExistence type="predicted"/>
<protein>
    <submittedName>
        <fullName evidence="3">SAM-dependent methyltransferase</fullName>
    </submittedName>
</protein>
<name>A0ABS9TB49_9PSEU</name>
<dbReference type="RefSeq" id="WP_241035550.1">
    <property type="nucleotide sequence ID" value="NZ_BAAAJF010000024.1"/>
</dbReference>
<dbReference type="GO" id="GO:0032259">
    <property type="term" value="P:methylation"/>
    <property type="evidence" value="ECO:0007669"/>
    <property type="project" value="UniProtKB-KW"/>
</dbReference>
<evidence type="ECO:0000256" key="1">
    <source>
        <dbReference type="ARBA" id="ARBA00022603"/>
    </source>
</evidence>